<dbReference type="AlphaFoldDB" id="A0A177SNX3"/>
<dbReference type="Pfam" id="PF00072">
    <property type="entry name" value="Response_reg"/>
    <property type="match status" value="1"/>
</dbReference>
<reference evidence="4 5" key="1">
    <citation type="submission" date="2016-03" db="EMBL/GenBank/DDBJ databases">
        <title>Draft Genome Assembly of Pseudomonas putida strain CBF10-2.</title>
        <authorList>
            <person name="Iyer R.S."/>
            <person name="Damania A."/>
        </authorList>
    </citation>
    <scope>NUCLEOTIDE SEQUENCE [LARGE SCALE GENOMIC DNA]</scope>
    <source>
        <strain evidence="4 5">CBF10-2</strain>
    </source>
</reference>
<evidence type="ECO:0000259" key="3">
    <source>
        <dbReference type="PROSITE" id="PS50110"/>
    </source>
</evidence>
<accession>A0A177SNX3</accession>
<proteinExistence type="predicted"/>
<dbReference type="PANTHER" id="PTHR44591:SF3">
    <property type="entry name" value="RESPONSE REGULATORY DOMAIN-CONTAINING PROTEIN"/>
    <property type="match status" value="1"/>
</dbReference>
<dbReference type="Gene3D" id="3.40.50.2300">
    <property type="match status" value="1"/>
</dbReference>
<dbReference type="SMART" id="SM00448">
    <property type="entry name" value="REC"/>
    <property type="match status" value="1"/>
</dbReference>
<evidence type="ECO:0000256" key="2">
    <source>
        <dbReference type="PROSITE-ProRule" id="PRU00169"/>
    </source>
</evidence>
<dbReference type="PANTHER" id="PTHR44591">
    <property type="entry name" value="STRESS RESPONSE REGULATOR PROTEIN 1"/>
    <property type="match status" value="1"/>
</dbReference>
<gene>
    <name evidence="4" type="ORF">AYO28_18565</name>
</gene>
<dbReference type="RefSeq" id="WP_037061633.1">
    <property type="nucleotide sequence ID" value="NZ_LUCV01000018.1"/>
</dbReference>
<feature type="modified residue" description="4-aspartylphosphate" evidence="2">
    <location>
        <position position="78"/>
    </location>
</feature>
<dbReference type="EMBL" id="LUCV01000018">
    <property type="protein sequence ID" value="OAI92613.1"/>
    <property type="molecule type" value="Genomic_DNA"/>
</dbReference>
<dbReference type="InterPro" id="IPR050595">
    <property type="entry name" value="Bact_response_regulator"/>
</dbReference>
<dbReference type="GO" id="GO:0000160">
    <property type="term" value="P:phosphorelay signal transduction system"/>
    <property type="evidence" value="ECO:0007669"/>
    <property type="project" value="InterPro"/>
</dbReference>
<protein>
    <submittedName>
        <fullName evidence="4">Response regulator</fullName>
    </submittedName>
</protein>
<sequence>MPDHDDLLSDAEREALAEVSAPPARPQKVLVVDDDEDASELLAQYLQAEGIECLALTDAREALKTILRDRRIGLLVTDLRMGPFDGLELIGKVRESERAELPIIIISGDAGVQDAITAMHLSVVDFLLKPIEVGKLMELVRRELGIS</sequence>
<dbReference type="PROSITE" id="PS50110">
    <property type="entry name" value="RESPONSE_REGULATORY"/>
    <property type="match status" value="1"/>
</dbReference>
<organism evidence="4 5">
    <name type="scientific">Pseudomonas putida</name>
    <name type="common">Arthrobacter siderocapsulatus</name>
    <dbReference type="NCBI Taxonomy" id="303"/>
    <lineage>
        <taxon>Bacteria</taxon>
        <taxon>Pseudomonadati</taxon>
        <taxon>Pseudomonadota</taxon>
        <taxon>Gammaproteobacteria</taxon>
        <taxon>Pseudomonadales</taxon>
        <taxon>Pseudomonadaceae</taxon>
        <taxon>Pseudomonas</taxon>
    </lineage>
</organism>
<comment type="caution">
    <text evidence="4">The sequence shown here is derived from an EMBL/GenBank/DDBJ whole genome shotgun (WGS) entry which is preliminary data.</text>
</comment>
<evidence type="ECO:0000313" key="4">
    <source>
        <dbReference type="EMBL" id="OAI92613.1"/>
    </source>
</evidence>
<dbReference type="SUPFAM" id="SSF52172">
    <property type="entry name" value="CheY-like"/>
    <property type="match status" value="1"/>
</dbReference>
<dbReference type="Proteomes" id="UP000077752">
    <property type="component" value="Unassembled WGS sequence"/>
</dbReference>
<keyword evidence="1 2" id="KW-0597">Phosphoprotein</keyword>
<evidence type="ECO:0000313" key="5">
    <source>
        <dbReference type="Proteomes" id="UP000077752"/>
    </source>
</evidence>
<evidence type="ECO:0000256" key="1">
    <source>
        <dbReference type="ARBA" id="ARBA00022553"/>
    </source>
</evidence>
<name>A0A177SNX3_PSEPU</name>
<feature type="domain" description="Response regulatory" evidence="3">
    <location>
        <begin position="28"/>
        <end position="144"/>
    </location>
</feature>
<dbReference type="InterPro" id="IPR011006">
    <property type="entry name" value="CheY-like_superfamily"/>
</dbReference>
<dbReference type="InterPro" id="IPR001789">
    <property type="entry name" value="Sig_transdc_resp-reg_receiver"/>
</dbReference>